<evidence type="ECO:0000259" key="2">
    <source>
        <dbReference type="PROSITE" id="PS00028"/>
    </source>
</evidence>
<feature type="domain" description="C2H2-type" evidence="2">
    <location>
        <begin position="141"/>
        <end position="164"/>
    </location>
</feature>
<dbReference type="AlphaFoldDB" id="A0A8H4NE36"/>
<feature type="compositionally biased region" description="Pro residues" evidence="1">
    <location>
        <begin position="75"/>
        <end position="92"/>
    </location>
</feature>
<protein>
    <recommendedName>
        <fullName evidence="2">C2H2-type domain-containing protein</fullName>
    </recommendedName>
</protein>
<evidence type="ECO:0000313" key="3">
    <source>
        <dbReference type="EMBL" id="KAF4311802.1"/>
    </source>
</evidence>
<feature type="compositionally biased region" description="Low complexity" evidence="1">
    <location>
        <begin position="101"/>
        <end position="112"/>
    </location>
</feature>
<dbReference type="PROSITE" id="PS00028">
    <property type="entry name" value="ZINC_FINGER_C2H2_1"/>
    <property type="match status" value="1"/>
</dbReference>
<name>A0A8H4NE36_9PEZI</name>
<evidence type="ECO:0000313" key="4">
    <source>
        <dbReference type="Proteomes" id="UP000572817"/>
    </source>
</evidence>
<dbReference type="InterPro" id="IPR013087">
    <property type="entry name" value="Znf_C2H2_type"/>
</dbReference>
<comment type="caution">
    <text evidence="3">The sequence shown here is derived from an EMBL/GenBank/DDBJ whole genome shotgun (WGS) entry which is preliminary data.</text>
</comment>
<organism evidence="3 4">
    <name type="scientific">Botryosphaeria dothidea</name>
    <dbReference type="NCBI Taxonomy" id="55169"/>
    <lineage>
        <taxon>Eukaryota</taxon>
        <taxon>Fungi</taxon>
        <taxon>Dikarya</taxon>
        <taxon>Ascomycota</taxon>
        <taxon>Pezizomycotina</taxon>
        <taxon>Dothideomycetes</taxon>
        <taxon>Dothideomycetes incertae sedis</taxon>
        <taxon>Botryosphaeriales</taxon>
        <taxon>Botryosphaeriaceae</taxon>
        <taxon>Botryosphaeria</taxon>
    </lineage>
</organism>
<keyword evidence="4" id="KW-1185">Reference proteome</keyword>
<dbReference type="Proteomes" id="UP000572817">
    <property type="component" value="Unassembled WGS sequence"/>
</dbReference>
<feature type="region of interest" description="Disordered" evidence="1">
    <location>
        <begin position="167"/>
        <end position="206"/>
    </location>
</feature>
<accession>A0A8H4NE36</accession>
<feature type="region of interest" description="Disordered" evidence="1">
    <location>
        <begin position="227"/>
        <end position="260"/>
    </location>
</feature>
<reference evidence="3" key="1">
    <citation type="submission" date="2020-04" db="EMBL/GenBank/DDBJ databases">
        <title>Genome Assembly and Annotation of Botryosphaeria dothidea sdau 11-99, a Latent Pathogen of Apple Fruit Ring Rot in China.</title>
        <authorList>
            <person name="Yu C."/>
            <person name="Diao Y."/>
            <person name="Lu Q."/>
            <person name="Zhao J."/>
            <person name="Cui S."/>
            <person name="Peng C."/>
            <person name="He B."/>
            <person name="Liu H."/>
        </authorList>
    </citation>
    <scope>NUCLEOTIDE SEQUENCE [LARGE SCALE GENOMIC DNA]</scope>
    <source>
        <strain evidence="3">Sdau11-99</strain>
    </source>
</reference>
<evidence type="ECO:0000256" key="1">
    <source>
        <dbReference type="SAM" id="MobiDB-lite"/>
    </source>
</evidence>
<feature type="region of interest" description="Disordered" evidence="1">
    <location>
        <begin position="34"/>
        <end position="124"/>
    </location>
</feature>
<dbReference type="EMBL" id="WWBZ02000008">
    <property type="protein sequence ID" value="KAF4311802.1"/>
    <property type="molecule type" value="Genomic_DNA"/>
</dbReference>
<sequence>MDHLSQVDRRMVDDAARALNLPVDPSPLRDEPFREELLLELDPPAFAIEQEERQQQIQHDGSVEDSLPQPALLSLPPPPPPPSPASPSPASPPERRHIRLQQTTQDTTTTTNTKRRRSFEDNDNERGRSMFFTALKTQWLCPHASCKRAYKTLGGLRCHERAKHPAAAAANDERAPASPPRQLALQPGIACPPRAKTTTGSKHKRRRLFPHLPTATAAAAAAAVAFPRPHRPTPPAPPRPPRPPPPLSLQPSDHDGIAPICHGRHSVVASPPTDAPAALFSLFGEGGAGGAVRRAHERLRAQLFGRVEDEGRGGGGGNDGGV</sequence>
<gene>
    <name evidence="3" type="ORF">GTA08_BOTSDO12682</name>
</gene>
<proteinExistence type="predicted"/>
<feature type="compositionally biased region" description="Pro residues" evidence="1">
    <location>
        <begin position="232"/>
        <end position="248"/>
    </location>
</feature>